<organism evidence="1">
    <name type="scientific">marine sediment metagenome</name>
    <dbReference type="NCBI Taxonomy" id="412755"/>
    <lineage>
        <taxon>unclassified sequences</taxon>
        <taxon>metagenomes</taxon>
        <taxon>ecological metagenomes</taxon>
    </lineage>
</organism>
<dbReference type="InterPro" id="IPR029014">
    <property type="entry name" value="NiFe-Hase_large"/>
</dbReference>
<reference evidence="1" key="1">
    <citation type="journal article" date="2014" name="Front. Microbiol.">
        <title>High frequency of phylogenetically diverse reductive dehalogenase-homologous genes in deep subseafloor sedimentary metagenomes.</title>
        <authorList>
            <person name="Kawai M."/>
            <person name="Futagami T."/>
            <person name="Toyoda A."/>
            <person name="Takaki Y."/>
            <person name="Nishi S."/>
            <person name="Hori S."/>
            <person name="Arai W."/>
            <person name="Tsubouchi T."/>
            <person name="Morono Y."/>
            <person name="Uchiyama I."/>
            <person name="Ito T."/>
            <person name="Fujiyama A."/>
            <person name="Inagaki F."/>
            <person name="Takami H."/>
        </authorList>
    </citation>
    <scope>NUCLEOTIDE SEQUENCE</scope>
    <source>
        <strain evidence="1">Expedition CK06-06</strain>
    </source>
</reference>
<dbReference type="SUPFAM" id="SSF56762">
    <property type="entry name" value="HydB/Nqo4-like"/>
    <property type="match status" value="2"/>
</dbReference>
<evidence type="ECO:0008006" key="2">
    <source>
        <dbReference type="Google" id="ProtNLM"/>
    </source>
</evidence>
<name>X1GDW5_9ZZZZ</name>
<dbReference type="Gene3D" id="1.10.645.10">
    <property type="entry name" value="Cytochrome-c3 Hydrogenase, chain B"/>
    <property type="match status" value="2"/>
</dbReference>
<dbReference type="PANTHER" id="PTHR43600">
    <property type="entry name" value="COENZYME F420 HYDROGENASE, SUBUNIT ALPHA"/>
    <property type="match status" value="1"/>
</dbReference>
<proteinExistence type="predicted"/>
<evidence type="ECO:0000313" key="1">
    <source>
        <dbReference type="EMBL" id="GAH42980.1"/>
    </source>
</evidence>
<accession>X1GDW5</accession>
<dbReference type="EMBL" id="BARU01008578">
    <property type="protein sequence ID" value="GAH42980.1"/>
    <property type="molecule type" value="Genomic_DNA"/>
</dbReference>
<dbReference type="AlphaFoldDB" id="X1GDW5"/>
<dbReference type="PANTHER" id="PTHR43600:SF4">
    <property type="entry name" value="CYTOSOLIC NIFE-HYDROGENASE, ALPHA SUBUNIT"/>
    <property type="match status" value="1"/>
</dbReference>
<dbReference type="GO" id="GO:0016151">
    <property type="term" value="F:nickel cation binding"/>
    <property type="evidence" value="ECO:0007669"/>
    <property type="project" value="InterPro"/>
</dbReference>
<dbReference type="Pfam" id="PF00374">
    <property type="entry name" value="NiFeSe_Hases"/>
    <property type="match status" value="1"/>
</dbReference>
<gene>
    <name evidence="1" type="ORF">S03H2_16744</name>
</gene>
<feature type="non-terminal residue" evidence="1">
    <location>
        <position position="362"/>
    </location>
</feature>
<protein>
    <recommendedName>
        <fullName evidence="2">Ni/Fe hydrogenase subunit alpha</fullName>
    </recommendedName>
</protein>
<sequence length="362" mass="40948">EIRHNQEEFGNYIMKTASGRYIHGENPVIGGFGKFPTREELIWIKSRAIQFIPFILKTVSLFCELDYPDCPEEDTVYACCHPDQNKYGLVGDEIMLSTGEIINKDDYKSLTNEFVVSHSYAKHSRYREKPYSVGALARVNNLGEKLKGQTGKMYKKYFNPRWRRNPLFNNAAQALEILYAFERIPKSVDKMLRLSSSQIAKYTKKEGKGTGIVEAPRGLLIHSYEISVDHLARVEGSGGISATIDGKVVTDVKFSIYEGPRLVERLTVGKTPEEVVNIVPRICAICTISHKYAALRAMENALSIKVPTKVSLLRDLMHLGEMIESHSLHIYYLTLPDYVGFPNAIAMASKFELEVKIALEMK</sequence>
<feature type="non-terminal residue" evidence="1">
    <location>
        <position position="1"/>
    </location>
</feature>
<dbReference type="InterPro" id="IPR001501">
    <property type="entry name" value="Ni-dep_hyd_lsu"/>
</dbReference>
<comment type="caution">
    <text evidence="1">The sequence shown here is derived from an EMBL/GenBank/DDBJ whole genome shotgun (WGS) entry which is preliminary data.</text>
</comment>